<evidence type="ECO:0000259" key="2">
    <source>
        <dbReference type="Pfam" id="PF17921"/>
    </source>
</evidence>
<proteinExistence type="predicted"/>
<dbReference type="STRING" id="126957.T1ITN2"/>
<dbReference type="HOGENOM" id="CLU_101929_0_0_1"/>
<evidence type="ECO:0000313" key="3">
    <source>
        <dbReference type="EnsemblMetazoa" id="SMAR004484-PA"/>
    </source>
</evidence>
<dbReference type="Gene3D" id="1.10.340.70">
    <property type="match status" value="1"/>
</dbReference>
<evidence type="ECO:0000313" key="4">
    <source>
        <dbReference type="Proteomes" id="UP000014500"/>
    </source>
</evidence>
<dbReference type="AlphaFoldDB" id="T1ITN2"/>
<dbReference type="GO" id="GO:0003964">
    <property type="term" value="F:RNA-directed DNA polymerase activity"/>
    <property type="evidence" value="ECO:0007669"/>
    <property type="project" value="UniProtKB-EC"/>
</dbReference>
<reference evidence="4" key="1">
    <citation type="submission" date="2011-05" db="EMBL/GenBank/DDBJ databases">
        <authorList>
            <person name="Richards S.R."/>
            <person name="Qu J."/>
            <person name="Jiang H."/>
            <person name="Jhangiani S.N."/>
            <person name="Agravi P."/>
            <person name="Goodspeed R."/>
            <person name="Gross S."/>
            <person name="Mandapat C."/>
            <person name="Jackson L."/>
            <person name="Mathew T."/>
            <person name="Pu L."/>
            <person name="Thornton R."/>
            <person name="Saada N."/>
            <person name="Wilczek-Boney K.B."/>
            <person name="Lee S."/>
            <person name="Kovar C."/>
            <person name="Wu Y."/>
            <person name="Scherer S.E."/>
            <person name="Worley K.C."/>
            <person name="Muzny D.M."/>
            <person name="Gibbs R."/>
        </authorList>
    </citation>
    <scope>NUCLEOTIDE SEQUENCE</scope>
    <source>
        <strain evidence="4">Brora</strain>
    </source>
</reference>
<dbReference type="Pfam" id="PF17921">
    <property type="entry name" value="Integrase_H2C2"/>
    <property type="match status" value="1"/>
</dbReference>
<dbReference type="OMA" id="HYLDRMA"/>
<organism evidence="3 4">
    <name type="scientific">Strigamia maritima</name>
    <name type="common">European centipede</name>
    <name type="synonym">Geophilus maritimus</name>
    <dbReference type="NCBI Taxonomy" id="126957"/>
    <lineage>
        <taxon>Eukaryota</taxon>
        <taxon>Metazoa</taxon>
        <taxon>Ecdysozoa</taxon>
        <taxon>Arthropoda</taxon>
        <taxon>Myriapoda</taxon>
        <taxon>Chilopoda</taxon>
        <taxon>Pleurostigmophora</taxon>
        <taxon>Geophilomorpha</taxon>
        <taxon>Linotaeniidae</taxon>
        <taxon>Strigamia</taxon>
    </lineage>
</organism>
<accession>T1ITN2</accession>
<sequence>MELYLLVVPNHMKKEILYEMHDALSGAHIGVAKTWNRIKTRFIWPKIYSDVRNYVLSCEECAKVKTDTTKTKGLLQPWTTIKKLSKELPIKRSKGTSRTVMYSKGCQRKARKDSIKIDNKYFSPGDLVYLRKPNRKVGLSEKLLPQYSGPWDIVMKTAPNNY</sequence>
<protein>
    <recommendedName>
        <fullName evidence="1">RNA-directed DNA polymerase</fullName>
        <ecNumber evidence="1">2.7.7.49</ecNumber>
    </recommendedName>
</protein>
<keyword evidence="4" id="KW-1185">Reference proteome</keyword>
<reference evidence="3" key="2">
    <citation type="submission" date="2015-02" db="UniProtKB">
        <authorList>
            <consortium name="EnsemblMetazoa"/>
        </authorList>
    </citation>
    <scope>IDENTIFICATION</scope>
</reference>
<dbReference type="EMBL" id="AFFK01019225">
    <property type="status" value="NOT_ANNOTATED_CDS"/>
    <property type="molecule type" value="Genomic_DNA"/>
</dbReference>
<dbReference type="InterPro" id="IPR050951">
    <property type="entry name" value="Retrovirus_Pol_polyprotein"/>
</dbReference>
<dbReference type="FunFam" id="1.10.340.70:FF:000001">
    <property type="entry name" value="Retrovirus-related Pol polyprotein from transposon gypsy-like Protein"/>
    <property type="match status" value="1"/>
</dbReference>
<dbReference type="PhylomeDB" id="T1ITN2"/>
<name>T1ITN2_STRMM</name>
<dbReference type="Proteomes" id="UP000014500">
    <property type="component" value="Unassembled WGS sequence"/>
</dbReference>
<evidence type="ECO:0000256" key="1">
    <source>
        <dbReference type="ARBA" id="ARBA00012493"/>
    </source>
</evidence>
<dbReference type="EnsemblMetazoa" id="SMAR004484-RA">
    <property type="protein sequence ID" value="SMAR004484-PA"/>
    <property type="gene ID" value="SMAR004484"/>
</dbReference>
<dbReference type="PANTHER" id="PTHR37984:SF5">
    <property type="entry name" value="PROTEIN NYNRIN-LIKE"/>
    <property type="match status" value="1"/>
</dbReference>
<dbReference type="EC" id="2.7.7.49" evidence="1"/>
<feature type="domain" description="Integrase zinc-binding" evidence="2">
    <location>
        <begin position="8"/>
        <end position="66"/>
    </location>
</feature>
<dbReference type="PANTHER" id="PTHR37984">
    <property type="entry name" value="PROTEIN CBG26694"/>
    <property type="match status" value="1"/>
</dbReference>
<dbReference type="InterPro" id="IPR041588">
    <property type="entry name" value="Integrase_H2C2"/>
</dbReference>